<feature type="coiled-coil region" evidence="1">
    <location>
        <begin position="482"/>
        <end position="509"/>
    </location>
</feature>
<reference evidence="3 4" key="1">
    <citation type="submission" date="2019-10" db="EMBL/GenBank/DDBJ databases">
        <authorList>
            <person name="Palmer J.M."/>
        </authorList>
    </citation>
    <scope>NUCLEOTIDE SEQUENCE [LARGE SCALE GENOMIC DNA]</scope>
    <source>
        <strain evidence="3 4">TWF718</strain>
    </source>
</reference>
<evidence type="ECO:0000256" key="2">
    <source>
        <dbReference type="SAM" id="MobiDB-lite"/>
    </source>
</evidence>
<evidence type="ECO:0000256" key="1">
    <source>
        <dbReference type="SAM" id="Coils"/>
    </source>
</evidence>
<proteinExistence type="predicted"/>
<dbReference type="EMBL" id="JAVHNR010000001">
    <property type="protein sequence ID" value="KAK6356272.1"/>
    <property type="molecule type" value="Genomic_DNA"/>
</dbReference>
<accession>A0AAN8MU84</accession>
<sequence length="602" mass="67438">MAQKKGKGGRQPWRHRRWQPKAQQTGRGPVTDGPGQEGGFWEEGTRPSRGAGGSGGRLMEGVAEAETFRRGRRSSDRLRWEQLGGQRRGAISLPSSPAAKEDGHSLQADGHSRPHPKEDGHSLLADGHSRRSGVPIPAFKAEVAEKSSRVDSAYAEFIREFFEDTRTKPRDETWIHPRFRRNLPVPPAEPVPATATPHDQAEEQAQRSARGLNPSAEPFVPGQYGAIPQPTALEPKTAGRPRYDQYDRQYEGGISGHPMHQQKQVVDRSEYKFSPHARNFVPAKDRAVVDNGPERARGPKEGVRNERYEPVRPEREVGEKEVFKSCTLYILHHAYDVGAGYEDVHQVYARRYGGEEKADGEVVRAILKDAQYLLAEKFEESDLVAGGINGSGILKNGKLDERIKRLMREFVTEAKNFLPRRTTLLSVTLLDQPEWKALQKRDIKFSQAEKCTDLEIEIMESGLTTLEDTGRYKKRNDKVRGVEGLHQHLKQLRERQTKFRRETKKILDEMTRQRTIMYVRLSGGSGVITGSTVVDVKGAQEKIKGLEKRADGLKLSEAHKLDLETDVESAMAGPGALGLGFIDSEDDDGGIKLSPDEAKSWW</sequence>
<feature type="region of interest" description="Disordered" evidence="2">
    <location>
        <begin position="1"/>
        <end position="131"/>
    </location>
</feature>
<keyword evidence="4" id="KW-1185">Reference proteome</keyword>
<feature type="compositionally biased region" description="Basic residues" evidence="2">
    <location>
        <begin position="1"/>
        <end position="19"/>
    </location>
</feature>
<feature type="compositionally biased region" description="Basic and acidic residues" evidence="2">
    <location>
        <begin position="99"/>
        <end position="121"/>
    </location>
</feature>
<organism evidence="3 4">
    <name type="scientific">Orbilia javanica</name>
    <dbReference type="NCBI Taxonomy" id="47235"/>
    <lineage>
        <taxon>Eukaryota</taxon>
        <taxon>Fungi</taxon>
        <taxon>Dikarya</taxon>
        <taxon>Ascomycota</taxon>
        <taxon>Pezizomycotina</taxon>
        <taxon>Orbiliomycetes</taxon>
        <taxon>Orbiliales</taxon>
        <taxon>Orbiliaceae</taxon>
        <taxon>Orbilia</taxon>
    </lineage>
</organism>
<evidence type="ECO:0000313" key="3">
    <source>
        <dbReference type="EMBL" id="KAK6356272.1"/>
    </source>
</evidence>
<dbReference type="Proteomes" id="UP001313282">
    <property type="component" value="Unassembled WGS sequence"/>
</dbReference>
<gene>
    <name evidence="3" type="ORF">TWF718_000641</name>
</gene>
<feature type="compositionally biased region" description="Basic and acidic residues" evidence="2">
    <location>
        <begin position="66"/>
        <end position="80"/>
    </location>
</feature>
<keyword evidence="1" id="KW-0175">Coiled coil</keyword>
<dbReference type="AlphaFoldDB" id="A0AAN8MU84"/>
<protein>
    <submittedName>
        <fullName evidence="3">Uncharacterized protein</fullName>
    </submittedName>
</protein>
<feature type="region of interest" description="Disordered" evidence="2">
    <location>
        <begin position="173"/>
        <end position="239"/>
    </location>
</feature>
<comment type="caution">
    <text evidence="3">The sequence shown here is derived from an EMBL/GenBank/DDBJ whole genome shotgun (WGS) entry which is preliminary data.</text>
</comment>
<name>A0AAN8MU84_9PEZI</name>
<evidence type="ECO:0000313" key="4">
    <source>
        <dbReference type="Proteomes" id="UP001313282"/>
    </source>
</evidence>